<dbReference type="RefSeq" id="WP_142494583.1">
    <property type="nucleotide sequence ID" value="NZ_FXTO01000032.1"/>
</dbReference>
<feature type="signal peptide" evidence="1">
    <location>
        <begin position="1"/>
        <end position="19"/>
    </location>
</feature>
<dbReference type="PANTHER" id="PTHR34387">
    <property type="entry name" value="SLR1258 PROTEIN"/>
    <property type="match status" value="1"/>
</dbReference>
<evidence type="ECO:0000313" key="3">
    <source>
        <dbReference type="Proteomes" id="UP000316030"/>
    </source>
</evidence>
<dbReference type="InterPro" id="IPR052022">
    <property type="entry name" value="26kDa_periplasmic_antigen"/>
</dbReference>
<dbReference type="OrthoDB" id="9813144at2"/>
<gene>
    <name evidence="2" type="ORF">SAMN06265173_13219</name>
</gene>
<accession>A0A521FK53</accession>
<keyword evidence="1" id="KW-0732">Signal</keyword>
<dbReference type="PANTHER" id="PTHR34387:SF1">
    <property type="entry name" value="PERIPLASMIC IMMUNOGENIC PROTEIN"/>
    <property type="match status" value="1"/>
</dbReference>
<dbReference type="GO" id="GO:0006974">
    <property type="term" value="P:DNA damage response"/>
    <property type="evidence" value="ECO:0007669"/>
    <property type="project" value="TreeGrafter"/>
</dbReference>
<evidence type="ECO:0000313" key="2">
    <source>
        <dbReference type="EMBL" id="SMO96404.1"/>
    </source>
</evidence>
<protein>
    <recommendedName>
        <fullName evidence="4">26 kDa periplasmic immunogenic protein</fullName>
    </recommendedName>
</protein>
<dbReference type="Gene3D" id="3.30.110.170">
    <property type="entry name" value="Protein of unknown function (DUF541), domain 1"/>
    <property type="match status" value="1"/>
</dbReference>
<dbReference type="Pfam" id="PF04402">
    <property type="entry name" value="SIMPL"/>
    <property type="match status" value="1"/>
</dbReference>
<reference evidence="2 3" key="1">
    <citation type="submission" date="2017-05" db="EMBL/GenBank/DDBJ databases">
        <authorList>
            <person name="Varghese N."/>
            <person name="Submissions S."/>
        </authorList>
    </citation>
    <scope>NUCLEOTIDE SEQUENCE [LARGE SCALE GENOMIC DNA]</scope>
    <source>
        <strain evidence="2 3">DSM 29506</strain>
    </source>
</reference>
<dbReference type="EMBL" id="FXTO01000032">
    <property type="protein sequence ID" value="SMO96404.1"/>
    <property type="molecule type" value="Genomic_DNA"/>
</dbReference>
<feature type="chain" id="PRO_5021922938" description="26 kDa periplasmic immunogenic protein" evidence="1">
    <location>
        <begin position="20"/>
        <end position="225"/>
    </location>
</feature>
<proteinExistence type="predicted"/>
<evidence type="ECO:0008006" key="4">
    <source>
        <dbReference type="Google" id="ProtNLM"/>
    </source>
</evidence>
<dbReference type="InterPro" id="IPR007497">
    <property type="entry name" value="SIMPL/DUF541"/>
</dbReference>
<evidence type="ECO:0000256" key="1">
    <source>
        <dbReference type="SAM" id="SignalP"/>
    </source>
</evidence>
<dbReference type="Proteomes" id="UP000316030">
    <property type="component" value="Unassembled WGS sequence"/>
</dbReference>
<sequence>MKRIALMIALCSAAFPAWAEQMRQITVTGEGVVTAAPDMATISLGVTHQDKDVAQAMARASQAAAAMIKRLNDMGVDARDVQTSQATLSPVYSNRSSESPQVDGFRAGLMMMVRVRDLDQLGTVLGAVVQDGANRFSGLQFGLSAPQQAEDAARTAAVAEALRKAELLAKAAGASLGDVISISEFGGGGAPLMRMAAAEMKAGDVPIAEGELAISQSVNLVIELE</sequence>
<dbReference type="AlphaFoldDB" id="A0A521FK53"/>
<name>A0A521FK53_9RHOB</name>
<organism evidence="2 3">
    <name type="scientific">Thalassovita litoralis</name>
    <dbReference type="NCBI Taxonomy" id="1010611"/>
    <lineage>
        <taxon>Bacteria</taxon>
        <taxon>Pseudomonadati</taxon>
        <taxon>Pseudomonadota</taxon>
        <taxon>Alphaproteobacteria</taxon>
        <taxon>Rhodobacterales</taxon>
        <taxon>Roseobacteraceae</taxon>
        <taxon>Thalassovita</taxon>
    </lineage>
</organism>
<dbReference type="Gene3D" id="3.30.70.2970">
    <property type="entry name" value="Protein of unknown function (DUF541), domain 2"/>
    <property type="match status" value="1"/>
</dbReference>
<keyword evidence="3" id="KW-1185">Reference proteome</keyword>